<dbReference type="AlphaFoldDB" id="A0AAV7V461"/>
<dbReference type="EMBL" id="JANPWB010000004">
    <property type="protein sequence ID" value="KAJ1195567.1"/>
    <property type="molecule type" value="Genomic_DNA"/>
</dbReference>
<dbReference type="InterPro" id="IPR050143">
    <property type="entry name" value="TRIM/RBCC"/>
</dbReference>
<keyword evidence="1" id="KW-0175">Coiled coil</keyword>
<reference evidence="4" key="1">
    <citation type="journal article" date="2022" name="bioRxiv">
        <title>Sequencing and chromosome-scale assembly of the giantPleurodeles waltlgenome.</title>
        <authorList>
            <person name="Brown T."/>
            <person name="Elewa A."/>
            <person name="Iarovenko S."/>
            <person name="Subramanian E."/>
            <person name="Araus A.J."/>
            <person name="Petzold A."/>
            <person name="Susuki M."/>
            <person name="Suzuki K.-i.T."/>
            <person name="Hayashi T."/>
            <person name="Toyoda A."/>
            <person name="Oliveira C."/>
            <person name="Osipova E."/>
            <person name="Leigh N.D."/>
            <person name="Simon A."/>
            <person name="Yun M.H."/>
        </authorList>
    </citation>
    <scope>NUCLEOTIDE SEQUENCE</scope>
    <source>
        <strain evidence="4">20211129_DDA</strain>
        <tissue evidence="4">Liver</tissue>
    </source>
</reference>
<evidence type="ECO:0000259" key="3">
    <source>
        <dbReference type="PROSITE" id="PS50188"/>
    </source>
</evidence>
<evidence type="ECO:0000256" key="2">
    <source>
        <dbReference type="SAM" id="MobiDB-lite"/>
    </source>
</evidence>
<dbReference type="Gene3D" id="2.60.120.920">
    <property type="match status" value="1"/>
</dbReference>
<dbReference type="SMART" id="SM00589">
    <property type="entry name" value="PRY"/>
    <property type="match status" value="1"/>
</dbReference>
<feature type="region of interest" description="Disordered" evidence="2">
    <location>
        <begin position="41"/>
        <end position="70"/>
    </location>
</feature>
<dbReference type="PANTHER" id="PTHR24103">
    <property type="entry name" value="E3 UBIQUITIN-PROTEIN LIGASE TRIM"/>
    <property type="match status" value="1"/>
</dbReference>
<evidence type="ECO:0000313" key="5">
    <source>
        <dbReference type="Proteomes" id="UP001066276"/>
    </source>
</evidence>
<dbReference type="CDD" id="cd13733">
    <property type="entry name" value="SPRY_PRY_C-I_1"/>
    <property type="match status" value="1"/>
</dbReference>
<organism evidence="4 5">
    <name type="scientific">Pleurodeles waltl</name>
    <name type="common">Iberian ribbed newt</name>
    <dbReference type="NCBI Taxonomy" id="8319"/>
    <lineage>
        <taxon>Eukaryota</taxon>
        <taxon>Metazoa</taxon>
        <taxon>Chordata</taxon>
        <taxon>Craniata</taxon>
        <taxon>Vertebrata</taxon>
        <taxon>Euteleostomi</taxon>
        <taxon>Amphibia</taxon>
        <taxon>Batrachia</taxon>
        <taxon>Caudata</taxon>
        <taxon>Salamandroidea</taxon>
        <taxon>Salamandridae</taxon>
        <taxon>Pleurodelinae</taxon>
        <taxon>Pleurodeles</taxon>
    </lineage>
</organism>
<keyword evidence="5" id="KW-1185">Reference proteome</keyword>
<feature type="domain" description="B30.2/SPRY" evidence="3">
    <location>
        <begin position="124"/>
        <end position="313"/>
    </location>
</feature>
<dbReference type="InterPro" id="IPR001870">
    <property type="entry name" value="B30.2/SPRY"/>
</dbReference>
<dbReference type="InterPro" id="IPR003879">
    <property type="entry name" value="Butyrophylin_SPRY"/>
</dbReference>
<dbReference type="PRINTS" id="PR01407">
    <property type="entry name" value="BUTYPHLNCDUF"/>
</dbReference>
<dbReference type="InterPro" id="IPR003877">
    <property type="entry name" value="SPRY_dom"/>
</dbReference>
<dbReference type="FunFam" id="2.60.120.920:FF:000004">
    <property type="entry name" value="Butyrophilin subfamily 1 member A1"/>
    <property type="match status" value="1"/>
</dbReference>
<dbReference type="InterPro" id="IPR006574">
    <property type="entry name" value="PRY"/>
</dbReference>
<comment type="caution">
    <text evidence="4">The sequence shown here is derived from an EMBL/GenBank/DDBJ whole genome shotgun (WGS) entry which is preliminary data.</text>
</comment>
<feature type="compositionally biased region" description="Basic and acidic residues" evidence="2">
    <location>
        <begin position="90"/>
        <end position="109"/>
    </location>
</feature>
<gene>
    <name evidence="4" type="ORF">NDU88_004846</name>
</gene>
<dbReference type="InterPro" id="IPR043136">
    <property type="entry name" value="B30.2/SPRY_sf"/>
</dbReference>
<evidence type="ECO:0000313" key="4">
    <source>
        <dbReference type="EMBL" id="KAJ1195567.1"/>
    </source>
</evidence>
<proteinExistence type="predicted"/>
<dbReference type="SMART" id="SM00449">
    <property type="entry name" value="SPRY"/>
    <property type="match status" value="1"/>
</dbReference>
<dbReference type="SUPFAM" id="SSF49899">
    <property type="entry name" value="Concanavalin A-like lectins/glucanases"/>
    <property type="match status" value="1"/>
</dbReference>
<dbReference type="PROSITE" id="PS50188">
    <property type="entry name" value="B302_SPRY"/>
    <property type="match status" value="1"/>
</dbReference>
<dbReference type="Pfam" id="PF13765">
    <property type="entry name" value="PRY"/>
    <property type="match status" value="1"/>
</dbReference>
<feature type="region of interest" description="Disordered" evidence="2">
    <location>
        <begin position="88"/>
        <end position="121"/>
    </location>
</feature>
<accession>A0AAV7V461</accession>
<dbReference type="Proteomes" id="UP001066276">
    <property type="component" value="Chromosome 2_2"/>
</dbReference>
<protein>
    <recommendedName>
        <fullName evidence="3">B30.2/SPRY domain-containing protein</fullName>
    </recommendedName>
</protein>
<dbReference type="Pfam" id="PF00622">
    <property type="entry name" value="SPRY"/>
    <property type="match status" value="1"/>
</dbReference>
<evidence type="ECO:0000256" key="1">
    <source>
        <dbReference type="ARBA" id="ARBA00023054"/>
    </source>
</evidence>
<sequence>MVWSLRACHTFQGGAGENPAMYTPPAQHDAAMSWTTWRIPRGAGADRRGGRSAGHLLRPGRPGESQLPGGSYNVIAVYRDPEIPSYMDPEIPRYRDPEIPRYRDPEIPRCKKFQGPESEMKKKEKEVMITLKPEEEMKKYKVMVTLDPDTAHPELRLSEGGRRVRGTWTEQILVDTPKRFTFRDPCVLGNEGFTSGRYYWEVQVLGEPGEWGVGVAAESVERKRGITWSPEGGVWAVSGFYGEYTALTSPQTLLSPRDEPLNLGVYLDYEGGRLSLYNADSMELLYTFPRTPFSCRLFPFFCFWRGGAELRMV</sequence>
<name>A0AAV7V461_PLEWA</name>
<dbReference type="InterPro" id="IPR013320">
    <property type="entry name" value="ConA-like_dom_sf"/>
</dbReference>